<proteinExistence type="predicted"/>
<reference evidence="2 3" key="1">
    <citation type="submission" date="2018-05" db="EMBL/GenBank/DDBJ databases">
        <title>Complete genome sequence of Megasphaera sp. AJH120T, isolated from the ceca of a chicken.</title>
        <authorList>
            <person name="Maki J."/>
            <person name="Looft T."/>
        </authorList>
    </citation>
    <scope>NUCLEOTIDE SEQUENCE [LARGE SCALE GENOMIC DNA]</scope>
    <source>
        <strain evidence="2 3">AJH120</strain>
    </source>
</reference>
<dbReference type="RefSeq" id="WP_107195819.1">
    <property type="nucleotide sequence ID" value="NZ_CP029462.1"/>
</dbReference>
<organism evidence="2 3">
    <name type="scientific">Megasphaera stantonii</name>
    <dbReference type="NCBI Taxonomy" id="2144175"/>
    <lineage>
        <taxon>Bacteria</taxon>
        <taxon>Bacillati</taxon>
        <taxon>Bacillota</taxon>
        <taxon>Negativicutes</taxon>
        <taxon>Veillonellales</taxon>
        <taxon>Veillonellaceae</taxon>
        <taxon>Megasphaera</taxon>
    </lineage>
</organism>
<feature type="region of interest" description="Disordered" evidence="1">
    <location>
        <begin position="16"/>
        <end position="80"/>
    </location>
</feature>
<evidence type="ECO:0000256" key="1">
    <source>
        <dbReference type="SAM" id="MobiDB-lite"/>
    </source>
</evidence>
<sequence>MAGIWWGWDGVPSGRQEIIRETKNDISSSPPVFSSSDRDEEEERPEGRLVEGTAPSLRRRPLPDIFAGSAPKSAADSAEKARPVAAAPAAELPVLCGTMEHNGAYLALFRHRGETLVCAAGDSFDGYTVVSVYQDGAQLEKDGICAAVSM</sequence>
<gene>
    <name evidence="2" type="ORF">DKB62_04500</name>
</gene>
<dbReference type="KEGG" id="meg:DKB62_04500"/>
<evidence type="ECO:0000313" key="3">
    <source>
        <dbReference type="Proteomes" id="UP000254337"/>
    </source>
</evidence>
<evidence type="ECO:0000313" key="2">
    <source>
        <dbReference type="EMBL" id="AXL20884.1"/>
    </source>
</evidence>
<protein>
    <submittedName>
        <fullName evidence="2">Uncharacterized protein</fullName>
    </submittedName>
</protein>
<keyword evidence="3" id="KW-1185">Reference proteome</keyword>
<dbReference type="EMBL" id="CP029462">
    <property type="protein sequence ID" value="AXL20884.1"/>
    <property type="molecule type" value="Genomic_DNA"/>
</dbReference>
<dbReference type="AlphaFoldDB" id="A0A346AYE1"/>
<dbReference type="Proteomes" id="UP000254337">
    <property type="component" value="Chromosome"/>
</dbReference>
<accession>A0A346AYE1</accession>
<name>A0A346AYE1_9FIRM</name>